<name>A0ABT0THR5_9FLAO</name>
<keyword evidence="1" id="KW-0472">Membrane</keyword>
<reference evidence="3 4" key="1">
    <citation type="submission" date="2022-05" db="EMBL/GenBank/DDBJ databases">
        <title>Flavobacterium sp., isolated from activated sludge.</title>
        <authorList>
            <person name="Ran Q."/>
        </authorList>
    </citation>
    <scope>NUCLEOTIDE SEQUENCE [LARGE SCALE GENOMIC DNA]</scope>
    <source>
        <strain evidence="3 4">HXWNR69</strain>
    </source>
</reference>
<evidence type="ECO:0000313" key="4">
    <source>
        <dbReference type="Proteomes" id="UP001203342"/>
    </source>
</evidence>
<dbReference type="InterPro" id="IPR025711">
    <property type="entry name" value="PepSY"/>
</dbReference>
<accession>A0ABT0THR5</accession>
<feature type="transmembrane region" description="Helical" evidence="1">
    <location>
        <begin position="12"/>
        <end position="34"/>
    </location>
</feature>
<keyword evidence="1" id="KW-1133">Transmembrane helix</keyword>
<organism evidence="3 4">
    <name type="scientific">Flavobacterium fragile</name>
    <dbReference type="NCBI Taxonomy" id="2949085"/>
    <lineage>
        <taxon>Bacteria</taxon>
        <taxon>Pseudomonadati</taxon>
        <taxon>Bacteroidota</taxon>
        <taxon>Flavobacteriia</taxon>
        <taxon>Flavobacteriales</taxon>
        <taxon>Flavobacteriaceae</taxon>
        <taxon>Flavobacterium</taxon>
    </lineage>
</organism>
<dbReference type="Pfam" id="PF03413">
    <property type="entry name" value="PepSY"/>
    <property type="match status" value="1"/>
</dbReference>
<keyword evidence="1" id="KW-0812">Transmembrane</keyword>
<feature type="transmembrane region" description="Helical" evidence="1">
    <location>
        <begin position="199"/>
        <end position="217"/>
    </location>
</feature>
<protein>
    <recommendedName>
        <fullName evidence="2">PepSY domain-containing protein</fullName>
    </recommendedName>
</protein>
<comment type="caution">
    <text evidence="3">The sequence shown here is derived from an EMBL/GenBank/DDBJ whole genome shotgun (WGS) entry which is preliminary data.</text>
</comment>
<dbReference type="EMBL" id="JAMLJN010000004">
    <property type="protein sequence ID" value="MCL9769950.1"/>
    <property type="molecule type" value="Genomic_DNA"/>
</dbReference>
<evidence type="ECO:0000259" key="2">
    <source>
        <dbReference type="Pfam" id="PF03413"/>
    </source>
</evidence>
<keyword evidence="4" id="KW-1185">Reference proteome</keyword>
<feature type="domain" description="PepSY" evidence="2">
    <location>
        <begin position="101"/>
        <end position="167"/>
    </location>
</feature>
<gene>
    <name evidence="3" type="ORF">NAT47_05930</name>
</gene>
<dbReference type="Proteomes" id="UP001203342">
    <property type="component" value="Unassembled WGS sequence"/>
</dbReference>
<proteinExistence type="predicted"/>
<evidence type="ECO:0000313" key="3">
    <source>
        <dbReference type="EMBL" id="MCL9769950.1"/>
    </source>
</evidence>
<sequence>MKFSKLNRKTHRYLGVIIGIQFLFWTISGLYFSWTNLDDIHGDTFRLENKPVYFDNLLLSSQILLPKIKSLEIRNINDSPFYWVNDSILVNAKNGKFKNGISKTEAVQIAKRHVIPSLKIEKVELLEEVSKKDEYRNKKTPVYKISYHGKDNVCAYVSKEDGKFQSIRHDRWRIFDFLWMTHTMDYEGKDNINNVTLRIFSVFGLLTTLSGFLLFFTSNKKIIQYYKNKKIISNK</sequence>
<evidence type="ECO:0000256" key="1">
    <source>
        <dbReference type="SAM" id="Phobius"/>
    </source>
</evidence>
<dbReference type="RefSeq" id="WP_250581426.1">
    <property type="nucleotide sequence ID" value="NZ_JAMLJN010000004.1"/>
</dbReference>